<keyword evidence="3" id="KW-1185">Reference proteome</keyword>
<keyword evidence="1" id="KW-0472">Membrane</keyword>
<organism evidence="2 3">
    <name type="scientific">Streptomyces lacrimifluminis</name>
    <dbReference type="NCBI Taxonomy" id="1500077"/>
    <lineage>
        <taxon>Bacteria</taxon>
        <taxon>Bacillati</taxon>
        <taxon>Actinomycetota</taxon>
        <taxon>Actinomycetes</taxon>
        <taxon>Kitasatosporales</taxon>
        <taxon>Streptomycetaceae</taxon>
        <taxon>Streptomyces</taxon>
    </lineage>
</organism>
<evidence type="ECO:0000313" key="3">
    <source>
        <dbReference type="Proteomes" id="UP000625682"/>
    </source>
</evidence>
<dbReference type="EMBL" id="BMMU01000008">
    <property type="protein sequence ID" value="GGJ31821.1"/>
    <property type="molecule type" value="Genomic_DNA"/>
</dbReference>
<dbReference type="Proteomes" id="UP000625682">
    <property type="component" value="Unassembled WGS sequence"/>
</dbReference>
<feature type="transmembrane region" description="Helical" evidence="1">
    <location>
        <begin position="90"/>
        <end position="108"/>
    </location>
</feature>
<reference evidence="2" key="2">
    <citation type="submission" date="2020-09" db="EMBL/GenBank/DDBJ databases">
        <authorList>
            <person name="Sun Q."/>
            <person name="Zhou Y."/>
        </authorList>
    </citation>
    <scope>NUCLEOTIDE SEQUENCE</scope>
    <source>
        <strain evidence="2">CGMCC 4.7272</strain>
    </source>
</reference>
<dbReference type="RefSeq" id="WP_189147867.1">
    <property type="nucleotide sequence ID" value="NZ_BAABER010000009.1"/>
</dbReference>
<keyword evidence="1" id="KW-1133">Transmembrane helix</keyword>
<gene>
    <name evidence="2" type="ORF">GCM10012282_30580</name>
</gene>
<name>A0A917KVG4_9ACTN</name>
<evidence type="ECO:0000256" key="1">
    <source>
        <dbReference type="SAM" id="Phobius"/>
    </source>
</evidence>
<feature type="transmembrane region" description="Helical" evidence="1">
    <location>
        <begin position="26"/>
        <end position="48"/>
    </location>
</feature>
<dbReference type="AlphaFoldDB" id="A0A917KVG4"/>
<reference evidence="2" key="1">
    <citation type="journal article" date="2014" name="Int. J. Syst. Evol. Microbiol.">
        <title>Complete genome sequence of Corynebacterium casei LMG S-19264T (=DSM 44701T), isolated from a smear-ripened cheese.</title>
        <authorList>
            <consortium name="US DOE Joint Genome Institute (JGI-PGF)"/>
            <person name="Walter F."/>
            <person name="Albersmeier A."/>
            <person name="Kalinowski J."/>
            <person name="Ruckert C."/>
        </authorList>
    </citation>
    <scope>NUCLEOTIDE SEQUENCE</scope>
    <source>
        <strain evidence="2">CGMCC 4.7272</strain>
    </source>
</reference>
<comment type="caution">
    <text evidence="2">The sequence shown here is derived from an EMBL/GenBank/DDBJ whole genome shotgun (WGS) entry which is preliminary data.</text>
</comment>
<feature type="transmembrane region" description="Helical" evidence="1">
    <location>
        <begin position="63"/>
        <end position="83"/>
    </location>
</feature>
<accession>A0A917KVG4</accession>
<evidence type="ECO:0000313" key="2">
    <source>
        <dbReference type="EMBL" id="GGJ31821.1"/>
    </source>
</evidence>
<keyword evidence="1" id="KW-0812">Transmembrane</keyword>
<sequence>MTEMTGNSTTGKLLGPLRDRPWAERWLTRALGAAVASASYVVCVPWDLRNRVESAGSIDETTPVTGVGVVALGVVLLLLAAYFGHRDSRGWPLLLIAVPPAVLMYVSLRTHPGPPDGFANAWPLTWAFFTLVIAAGVLVAAGVGRTFRVEEESTEGLVSACRSVGGEAGGGLGTPRERW</sequence>
<protein>
    <submittedName>
        <fullName evidence="2">Uncharacterized protein</fullName>
    </submittedName>
</protein>
<proteinExistence type="predicted"/>
<feature type="transmembrane region" description="Helical" evidence="1">
    <location>
        <begin position="120"/>
        <end position="143"/>
    </location>
</feature>